<dbReference type="GO" id="GO:0009307">
    <property type="term" value="P:DNA restriction-modification system"/>
    <property type="evidence" value="ECO:0007669"/>
    <property type="project" value="InterPro"/>
</dbReference>
<feature type="domain" description="Restriction endonuclease type IV Mrr" evidence="1">
    <location>
        <begin position="43"/>
        <end position="111"/>
    </location>
</feature>
<accession>A0A845U5W7</accession>
<dbReference type="InterPro" id="IPR007560">
    <property type="entry name" value="Restrct_endonuc_IV_Mrr"/>
</dbReference>
<protein>
    <recommendedName>
        <fullName evidence="1">Restriction endonuclease type IV Mrr domain-containing protein</fullName>
    </recommendedName>
</protein>
<dbReference type="InterPro" id="IPR011335">
    <property type="entry name" value="Restrct_endonuc-II-like"/>
</dbReference>
<evidence type="ECO:0000313" key="2">
    <source>
        <dbReference type="EMBL" id="NDU42716.1"/>
    </source>
</evidence>
<dbReference type="Pfam" id="PF04471">
    <property type="entry name" value="Mrr_cat"/>
    <property type="match status" value="1"/>
</dbReference>
<dbReference type="SUPFAM" id="SSF52980">
    <property type="entry name" value="Restriction endonuclease-like"/>
    <property type="match status" value="1"/>
</dbReference>
<reference evidence="2" key="1">
    <citation type="submission" date="2019-11" db="EMBL/GenBank/DDBJ databases">
        <title>Acidithiobacillus ferrianus sp. nov.: a facultatively anaerobic and extremely acidophilic chemolithoautotroph.</title>
        <authorList>
            <person name="Norris P.R."/>
            <person name="Falagan C."/>
            <person name="Moya-Beltran A."/>
            <person name="Castro M."/>
            <person name="Quatrini R."/>
            <person name="Johnson D.B."/>
        </authorList>
    </citation>
    <scope>NUCLEOTIDE SEQUENCE [LARGE SCALE GENOMIC DNA]</scope>
    <source>
        <strain evidence="2">MG</strain>
    </source>
</reference>
<dbReference type="RefSeq" id="WP_163097952.1">
    <property type="nucleotide sequence ID" value="NZ_CP127523.1"/>
</dbReference>
<dbReference type="EMBL" id="WNJL01000034">
    <property type="protein sequence ID" value="NDU42716.1"/>
    <property type="molecule type" value="Genomic_DNA"/>
</dbReference>
<dbReference type="GO" id="GO:0003677">
    <property type="term" value="F:DNA binding"/>
    <property type="evidence" value="ECO:0007669"/>
    <property type="project" value="InterPro"/>
</dbReference>
<dbReference type="AlphaFoldDB" id="A0A845U5W7"/>
<organism evidence="2">
    <name type="scientific">Acidithiobacillus ferrianus</name>
    <dbReference type="NCBI Taxonomy" id="2678518"/>
    <lineage>
        <taxon>Bacteria</taxon>
        <taxon>Pseudomonadati</taxon>
        <taxon>Pseudomonadota</taxon>
        <taxon>Acidithiobacillia</taxon>
        <taxon>Acidithiobacillales</taxon>
        <taxon>Acidithiobacillaceae</taxon>
        <taxon>Acidithiobacillus</taxon>
    </lineage>
</organism>
<evidence type="ECO:0000259" key="1">
    <source>
        <dbReference type="Pfam" id="PF04471"/>
    </source>
</evidence>
<sequence>MAEKLWYTYEEVATYLLNQVAEHFGVGRFEGKQVVPGDSGTEWEIDAKGCSDDGSRVIVVECKRHTKSGVSQAITGSLAWTIQDVGADGGILVSPIGLQDGAKKVAAKARIVEVVLDQNSTTTNYVLSFLDQIHVGFSEGVHVTDHLLIEIRDNDGNIVDRREC</sequence>
<dbReference type="GO" id="GO:0004519">
    <property type="term" value="F:endonuclease activity"/>
    <property type="evidence" value="ECO:0007669"/>
    <property type="project" value="InterPro"/>
</dbReference>
<comment type="caution">
    <text evidence="2">The sequence shown here is derived from an EMBL/GenBank/DDBJ whole genome shotgun (WGS) entry which is preliminary data.</text>
</comment>
<gene>
    <name evidence="2" type="ORF">GL267_08710</name>
</gene>
<proteinExistence type="predicted"/>
<name>A0A845U5W7_9PROT</name>